<evidence type="ECO:0000313" key="2">
    <source>
        <dbReference type="EMBL" id="KAF2193561.1"/>
    </source>
</evidence>
<keyword evidence="3" id="KW-1185">Reference proteome</keyword>
<dbReference type="PANTHER" id="PTHR24148:SF64">
    <property type="entry name" value="HETEROKARYON INCOMPATIBILITY DOMAIN-CONTAINING PROTEIN"/>
    <property type="match status" value="1"/>
</dbReference>
<evidence type="ECO:0000259" key="1">
    <source>
        <dbReference type="Pfam" id="PF06985"/>
    </source>
</evidence>
<dbReference type="InterPro" id="IPR052895">
    <property type="entry name" value="HetReg/Transcr_Mod"/>
</dbReference>
<dbReference type="PANTHER" id="PTHR24148">
    <property type="entry name" value="ANKYRIN REPEAT DOMAIN-CONTAINING PROTEIN 39 HOMOLOG-RELATED"/>
    <property type="match status" value="1"/>
</dbReference>
<reference evidence="2" key="1">
    <citation type="journal article" date="2020" name="Stud. Mycol.">
        <title>101 Dothideomycetes genomes: a test case for predicting lifestyles and emergence of pathogens.</title>
        <authorList>
            <person name="Haridas S."/>
            <person name="Albert R."/>
            <person name="Binder M."/>
            <person name="Bloem J."/>
            <person name="Labutti K."/>
            <person name="Salamov A."/>
            <person name="Andreopoulos B."/>
            <person name="Baker S."/>
            <person name="Barry K."/>
            <person name="Bills G."/>
            <person name="Bluhm B."/>
            <person name="Cannon C."/>
            <person name="Castanera R."/>
            <person name="Culley D."/>
            <person name="Daum C."/>
            <person name="Ezra D."/>
            <person name="Gonzalez J."/>
            <person name="Henrissat B."/>
            <person name="Kuo A."/>
            <person name="Liang C."/>
            <person name="Lipzen A."/>
            <person name="Lutzoni F."/>
            <person name="Magnuson J."/>
            <person name="Mondo S."/>
            <person name="Nolan M."/>
            <person name="Ohm R."/>
            <person name="Pangilinan J."/>
            <person name="Park H.-J."/>
            <person name="Ramirez L."/>
            <person name="Alfaro M."/>
            <person name="Sun H."/>
            <person name="Tritt A."/>
            <person name="Yoshinaga Y."/>
            <person name="Zwiers L.-H."/>
            <person name="Turgeon B."/>
            <person name="Goodwin S."/>
            <person name="Spatafora J."/>
            <person name="Crous P."/>
            <person name="Grigoriev I."/>
        </authorList>
    </citation>
    <scope>NUCLEOTIDE SEQUENCE</scope>
    <source>
        <strain evidence="2">CBS 207.26</strain>
    </source>
</reference>
<feature type="domain" description="Heterokaryon incompatibility" evidence="1">
    <location>
        <begin position="32"/>
        <end position="131"/>
    </location>
</feature>
<dbReference type="Pfam" id="PF06985">
    <property type="entry name" value="HET"/>
    <property type="match status" value="1"/>
</dbReference>
<protein>
    <recommendedName>
        <fullName evidence="1">Heterokaryon incompatibility domain-containing protein</fullName>
    </recommendedName>
</protein>
<organism evidence="2 3">
    <name type="scientific">Zopfia rhizophila CBS 207.26</name>
    <dbReference type="NCBI Taxonomy" id="1314779"/>
    <lineage>
        <taxon>Eukaryota</taxon>
        <taxon>Fungi</taxon>
        <taxon>Dikarya</taxon>
        <taxon>Ascomycota</taxon>
        <taxon>Pezizomycotina</taxon>
        <taxon>Dothideomycetes</taxon>
        <taxon>Dothideomycetes incertae sedis</taxon>
        <taxon>Zopfiaceae</taxon>
        <taxon>Zopfia</taxon>
    </lineage>
</organism>
<dbReference type="InterPro" id="IPR010730">
    <property type="entry name" value="HET"/>
</dbReference>
<gene>
    <name evidence="2" type="ORF">K469DRAFT_652066</name>
</gene>
<evidence type="ECO:0000313" key="3">
    <source>
        <dbReference type="Proteomes" id="UP000800200"/>
    </source>
</evidence>
<sequence>MIRVIEIDPSQECTSPLSCHFKIAHLDAAPSYEALSYRWCGPEDGLLLCCGKDLSIRRNLEDALMCLRLPDVRRYIWADAVCINQNDHRERLGQIKLMGDIYRKATRVLVWLGEDTDNEAQQSLDRLESIALSHQDPLPSSGLLVEPSGSVL</sequence>
<dbReference type="AlphaFoldDB" id="A0A6A6EQK2"/>
<proteinExistence type="predicted"/>
<name>A0A6A6EQK2_9PEZI</name>
<accession>A0A6A6EQK2</accession>
<dbReference type="Proteomes" id="UP000800200">
    <property type="component" value="Unassembled WGS sequence"/>
</dbReference>
<dbReference type="EMBL" id="ML994613">
    <property type="protein sequence ID" value="KAF2193561.1"/>
    <property type="molecule type" value="Genomic_DNA"/>
</dbReference>
<dbReference type="OrthoDB" id="3553147at2759"/>